<keyword evidence="2" id="KW-1185">Reference proteome</keyword>
<proteinExistence type="predicted"/>
<dbReference type="AlphaFoldDB" id="H3HE58"/>
<evidence type="ECO:0000313" key="1">
    <source>
        <dbReference type="EnsemblProtists" id="Phyra96804"/>
    </source>
</evidence>
<dbReference type="HOGENOM" id="CLU_080300_0_0_1"/>
<dbReference type="InParanoid" id="H3HE58"/>
<dbReference type="EMBL" id="DS566104">
    <property type="status" value="NOT_ANNOTATED_CDS"/>
    <property type="molecule type" value="Genomic_DNA"/>
</dbReference>
<name>H3HE58_PHYRM</name>
<dbReference type="VEuPathDB" id="FungiDB:KRP23_6394"/>
<dbReference type="STRING" id="164328.H3HE58"/>
<reference evidence="1" key="2">
    <citation type="submission" date="2015-06" db="UniProtKB">
        <authorList>
            <consortium name="EnsemblProtists"/>
        </authorList>
    </citation>
    <scope>IDENTIFICATION</scope>
    <source>
        <strain evidence="1">Pr102</strain>
    </source>
</reference>
<evidence type="ECO:0000313" key="2">
    <source>
        <dbReference type="Proteomes" id="UP000005238"/>
    </source>
</evidence>
<accession>H3HE58</accession>
<dbReference type="EnsemblProtists" id="Phyra96804">
    <property type="protein sequence ID" value="Phyra96804"/>
    <property type="gene ID" value="Phyra96804"/>
</dbReference>
<organism evidence="1 2">
    <name type="scientific">Phytophthora ramorum</name>
    <name type="common">Sudden oak death agent</name>
    <dbReference type="NCBI Taxonomy" id="164328"/>
    <lineage>
        <taxon>Eukaryota</taxon>
        <taxon>Sar</taxon>
        <taxon>Stramenopiles</taxon>
        <taxon>Oomycota</taxon>
        <taxon>Peronosporomycetes</taxon>
        <taxon>Peronosporales</taxon>
        <taxon>Peronosporaceae</taxon>
        <taxon>Phytophthora</taxon>
    </lineage>
</organism>
<dbReference type="Proteomes" id="UP000005238">
    <property type="component" value="Unassembled WGS sequence"/>
</dbReference>
<reference evidence="2" key="1">
    <citation type="journal article" date="2006" name="Science">
        <title>Phytophthora genome sequences uncover evolutionary origins and mechanisms of pathogenesis.</title>
        <authorList>
            <person name="Tyler B.M."/>
            <person name="Tripathy S."/>
            <person name="Zhang X."/>
            <person name="Dehal P."/>
            <person name="Jiang R.H."/>
            <person name="Aerts A."/>
            <person name="Arredondo F.D."/>
            <person name="Baxter L."/>
            <person name="Bensasson D."/>
            <person name="Beynon J.L."/>
            <person name="Chapman J."/>
            <person name="Damasceno C.M."/>
            <person name="Dorrance A.E."/>
            <person name="Dou D."/>
            <person name="Dickerman A.W."/>
            <person name="Dubchak I.L."/>
            <person name="Garbelotto M."/>
            <person name="Gijzen M."/>
            <person name="Gordon S.G."/>
            <person name="Govers F."/>
            <person name="Grunwald N.J."/>
            <person name="Huang W."/>
            <person name="Ivors K.L."/>
            <person name="Jones R.W."/>
            <person name="Kamoun S."/>
            <person name="Krampis K."/>
            <person name="Lamour K.H."/>
            <person name="Lee M.K."/>
            <person name="McDonald W.H."/>
            <person name="Medina M."/>
            <person name="Meijer H.J."/>
            <person name="Nordberg E.K."/>
            <person name="Maclean D.J."/>
            <person name="Ospina-Giraldo M.D."/>
            <person name="Morris P.F."/>
            <person name="Phuntumart V."/>
            <person name="Putnam N.H."/>
            <person name="Rash S."/>
            <person name="Rose J.K."/>
            <person name="Sakihama Y."/>
            <person name="Salamov A.A."/>
            <person name="Savidor A."/>
            <person name="Scheuring C.F."/>
            <person name="Smith B.M."/>
            <person name="Sobral B.W."/>
            <person name="Terry A."/>
            <person name="Torto-Alalibo T.A."/>
            <person name="Win J."/>
            <person name="Xu Z."/>
            <person name="Zhang H."/>
            <person name="Grigoriev I.V."/>
            <person name="Rokhsar D.S."/>
            <person name="Boore J.L."/>
        </authorList>
    </citation>
    <scope>NUCLEOTIDE SEQUENCE [LARGE SCALE GENOMIC DNA]</scope>
    <source>
        <strain evidence="2">Pr102</strain>
    </source>
</reference>
<dbReference type="eggNOG" id="ENOG502S3BE">
    <property type="taxonomic scope" value="Eukaryota"/>
</dbReference>
<dbReference type="VEuPathDB" id="FungiDB:KRP22_5762"/>
<protein>
    <submittedName>
        <fullName evidence="1">Uncharacterized protein</fullName>
    </submittedName>
</protein>
<sequence>MVFRLEESIAAAVFESRRYLVYAAESLLVVLVEAPAVSSSSARDQAKSASRFELWQVWNAQDPIRCVRFNSSKKVARGALALCIDEGRGVLLMPASATSSRAAAMAEASRASTLGDAGSDLIPRSDYVKAHLHLHLPRWAESWVESGDDLFLLGAGEKMSIWKLVDDSVHVYLQRTVTLSSGGGLSVESPLPVVPVCHFDVAPSGRFAATAGKHDRVVKLWNLGELSPHEVSQRMDSITQMNAKLLGDRCGAVADTHVGETFICGNVALEKTFAVHLTYGVLSNGDFCIFRVESIPFSRQLV</sequence>